<dbReference type="Gene3D" id="1.10.20.10">
    <property type="entry name" value="Histone, subunit A"/>
    <property type="match status" value="1"/>
</dbReference>
<name>F2TZE0_SALR5</name>
<feature type="region of interest" description="Disordered" evidence="10">
    <location>
        <begin position="98"/>
        <end position="753"/>
    </location>
</feature>
<dbReference type="GO" id="GO:0005634">
    <property type="term" value="C:nucleus"/>
    <property type="evidence" value="ECO:0007669"/>
    <property type="project" value="UniProtKB-SubCell"/>
</dbReference>
<reference evidence="12" key="1">
    <citation type="submission" date="2009-08" db="EMBL/GenBank/DDBJ databases">
        <title>Annotation of Salpingoeca rosetta.</title>
        <authorList>
            <consortium name="The Broad Institute Genome Sequencing Platform"/>
            <person name="Russ C."/>
            <person name="Cuomo C."/>
            <person name="Burger G."/>
            <person name="Gray M.W."/>
            <person name="Holland P.W.H."/>
            <person name="King N."/>
            <person name="Lang F.B.F."/>
            <person name="Roger A.J."/>
            <person name="Ruiz-Trillo I."/>
            <person name="Young S.K."/>
            <person name="Zeng Q."/>
            <person name="Gargeya S."/>
            <person name="Alvarado L."/>
            <person name="Berlin A."/>
            <person name="Chapman S.B."/>
            <person name="Chen Z."/>
            <person name="Freedman E."/>
            <person name="Gellesch M."/>
            <person name="Goldberg J."/>
            <person name="Griggs A."/>
            <person name="Gujja S."/>
            <person name="Heilman E."/>
            <person name="Heiman D."/>
            <person name="Howarth C."/>
            <person name="Mehta T."/>
            <person name="Neiman D."/>
            <person name="Pearson M."/>
            <person name="Roberts A."/>
            <person name="Saif S."/>
            <person name="Shea T."/>
            <person name="Shenoy N."/>
            <person name="Sisk P."/>
            <person name="Stolte C."/>
            <person name="Sykes S."/>
            <person name="White J."/>
            <person name="Yandava C."/>
            <person name="Haas B."/>
            <person name="Nusbaum C."/>
            <person name="Birren B."/>
        </authorList>
    </citation>
    <scope>NUCLEOTIDE SEQUENCE [LARGE SCALE GENOMIC DNA]</scope>
    <source>
        <strain evidence="12">ATCC 50818</strain>
    </source>
</reference>
<feature type="domain" description="Bromo" evidence="11">
    <location>
        <begin position="876"/>
        <end position="954"/>
    </location>
</feature>
<keyword evidence="13" id="KW-1185">Reference proteome</keyword>
<feature type="compositionally biased region" description="Polar residues" evidence="10">
    <location>
        <begin position="118"/>
        <end position="138"/>
    </location>
</feature>
<keyword evidence="8" id="KW-0539">Nucleus</keyword>
<keyword evidence="2" id="KW-0479">Metal-binding</keyword>
<dbReference type="GO" id="GO:0008270">
    <property type="term" value="F:zinc ion binding"/>
    <property type="evidence" value="ECO:0007669"/>
    <property type="project" value="UniProtKB-KW"/>
</dbReference>
<dbReference type="InterPro" id="IPR001965">
    <property type="entry name" value="Znf_PHD"/>
</dbReference>
<feature type="compositionally biased region" description="Low complexity" evidence="10">
    <location>
        <begin position="397"/>
        <end position="423"/>
    </location>
</feature>
<feature type="compositionally biased region" description="Basic and acidic residues" evidence="10">
    <location>
        <begin position="285"/>
        <end position="305"/>
    </location>
</feature>
<dbReference type="SUPFAM" id="SSF57903">
    <property type="entry name" value="FYVE/PHD zinc finger"/>
    <property type="match status" value="1"/>
</dbReference>
<dbReference type="RefSeq" id="XP_004997920.1">
    <property type="nucleotide sequence ID" value="XM_004997863.1"/>
</dbReference>
<dbReference type="KEGG" id="sre:PTSG_01938"/>
<feature type="compositionally biased region" description="Basic and acidic residues" evidence="10">
    <location>
        <begin position="169"/>
        <end position="182"/>
    </location>
</feature>
<feature type="compositionally biased region" description="Basic and acidic residues" evidence="10">
    <location>
        <begin position="684"/>
        <end position="693"/>
    </location>
</feature>
<organism evidence="13">
    <name type="scientific">Salpingoeca rosetta (strain ATCC 50818 / BSB-021)</name>
    <dbReference type="NCBI Taxonomy" id="946362"/>
    <lineage>
        <taxon>Eukaryota</taxon>
        <taxon>Choanoflagellata</taxon>
        <taxon>Craspedida</taxon>
        <taxon>Salpingoecidae</taxon>
        <taxon>Salpingoeca</taxon>
    </lineage>
</organism>
<keyword evidence="4" id="KW-0862">Zinc</keyword>
<keyword evidence="5" id="KW-0805">Transcription regulation</keyword>
<dbReference type="SMART" id="SM00297">
    <property type="entry name" value="BROMO"/>
    <property type="match status" value="1"/>
</dbReference>
<evidence type="ECO:0000256" key="4">
    <source>
        <dbReference type="ARBA" id="ARBA00022833"/>
    </source>
</evidence>
<dbReference type="InterPro" id="IPR001487">
    <property type="entry name" value="Bromodomain"/>
</dbReference>
<dbReference type="Gene3D" id="1.20.920.10">
    <property type="entry name" value="Bromodomain-like"/>
    <property type="match status" value="1"/>
</dbReference>
<feature type="compositionally biased region" description="Gly residues" evidence="10">
    <location>
        <begin position="230"/>
        <end position="245"/>
    </location>
</feature>
<dbReference type="OMA" id="ESPRTPC"/>
<dbReference type="Pfam" id="PF07524">
    <property type="entry name" value="Bromo_TP"/>
    <property type="match status" value="1"/>
</dbReference>
<feature type="compositionally biased region" description="Low complexity" evidence="10">
    <location>
        <begin position="466"/>
        <end position="514"/>
    </location>
</feature>
<dbReference type="SMART" id="SM00576">
    <property type="entry name" value="BTP"/>
    <property type="match status" value="1"/>
</dbReference>
<evidence type="ECO:0000256" key="2">
    <source>
        <dbReference type="ARBA" id="ARBA00022723"/>
    </source>
</evidence>
<proteinExistence type="predicted"/>
<evidence type="ECO:0000313" key="12">
    <source>
        <dbReference type="EMBL" id="EGD78964.1"/>
    </source>
</evidence>
<dbReference type="AlphaFoldDB" id="F2TZE0"/>
<feature type="compositionally biased region" description="Basic residues" evidence="10">
    <location>
        <begin position="344"/>
        <end position="354"/>
    </location>
</feature>
<dbReference type="InterPro" id="IPR036427">
    <property type="entry name" value="Bromodomain-like_sf"/>
</dbReference>
<feature type="compositionally biased region" description="Low complexity" evidence="10">
    <location>
        <begin position="435"/>
        <end position="452"/>
    </location>
</feature>
<keyword evidence="7" id="KW-0804">Transcription</keyword>
<evidence type="ECO:0000256" key="6">
    <source>
        <dbReference type="ARBA" id="ARBA00023117"/>
    </source>
</evidence>
<gene>
    <name evidence="12" type="ORF">PTSG_01938</name>
</gene>
<feature type="compositionally biased region" description="Basic and acidic residues" evidence="10">
    <location>
        <begin position="720"/>
        <end position="733"/>
    </location>
</feature>
<dbReference type="Pfam" id="PF00439">
    <property type="entry name" value="Bromodomain"/>
    <property type="match status" value="1"/>
</dbReference>
<dbReference type="InterPro" id="IPR009072">
    <property type="entry name" value="Histone-fold"/>
</dbReference>
<dbReference type="SMART" id="SM00249">
    <property type="entry name" value="PHD"/>
    <property type="match status" value="1"/>
</dbReference>
<dbReference type="GeneID" id="16078515"/>
<evidence type="ECO:0000256" key="8">
    <source>
        <dbReference type="ARBA" id="ARBA00023242"/>
    </source>
</evidence>
<feature type="compositionally biased region" description="Low complexity" evidence="10">
    <location>
        <begin position="150"/>
        <end position="167"/>
    </location>
</feature>
<evidence type="ECO:0000256" key="10">
    <source>
        <dbReference type="SAM" id="MobiDB-lite"/>
    </source>
</evidence>
<evidence type="ECO:0000256" key="3">
    <source>
        <dbReference type="ARBA" id="ARBA00022771"/>
    </source>
</evidence>
<dbReference type="STRING" id="946362.F2TZE0"/>
<feature type="compositionally biased region" description="Basic and acidic residues" evidence="10">
    <location>
        <begin position="592"/>
        <end position="625"/>
    </location>
</feature>
<evidence type="ECO:0000259" key="11">
    <source>
        <dbReference type="PROSITE" id="PS50014"/>
    </source>
</evidence>
<comment type="subcellular location">
    <subcellularLocation>
        <location evidence="1">Nucleus</location>
    </subcellularLocation>
</comment>
<dbReference type="InterPro" id="IPR006565">
    <property type="entry name" value="BTP"/>
</dbReference>
<feature type="compositionally biased region" description="Low complexity" evidence="10">
    <location>
        <begin position="734"/>
        <end position="745"/>
    </location>
</feature>
<dbReference type="InterPro" id="IPR011011">
    <property type="entry name" value="Znf_FYVE_PHD"/>
</dbReference>
<evidence type="ECO:0000256" key="5">
    <source>
        <dbReference type="ARBA" id="ARBA00023015"/>
    </source>
</evidence>
<evidence type="ECO:0000256" key="1">
    <source>
        <dbReference type="ARBA" id="ARBA00004123"/>
    </source>
</evidence>
<sequence length="980" mass="103254">MDEQVYHKATRAAVTAIAKKAGFKHAEQNATEQLASVAQAFIRQMAINALGNANEEGRHEINADDVDAAMESVNVNPTSLNWFLLEVRRTKTGKEALRNFPQPNERVFLHMPKPNPHTRITTPPSALVSTTPTPQLRNTPPPAHLPPLPHTTDSAKSSKSPEPSAAGEESDKEKTATAEADKTAAAVQRASPPPSAATQMDVREEHRIPTAEATEGGKRQPQHAAAAVTAGGGRGGGGGGGGGGEQEGEGEEEEATTRPAAHEAQEPAAATTAATTTSTTATTKPSDEFDDFFRSLEDEGVKIEDGVALPPTIEDNPAYDAPAEFVPVPLSPPRPTRATEPAPHHKPSKTKTSKPGRSSTRASKTATPTPADKSRTKSPAAVPPASTSQSKGKDRGAASATAATTASKTASKAATPTAKPVKAAESRAPLKMKLAAAPSPSSQPKASPAARRASGDGERPTKRAKTASPAALSHAAASTAPAPSSSSTSASAPGAASESPPRARASPATPAAGSGVARPTAKLPQQRPSAASPARTKEEAVTPAVPLSAPAKTKETKTTATAAAAAPQKLKLSIKFGGKAVGGEKPAASVTEAKKQERKDKAKEAKDATKVKEEKKVEKGKKREGSALPMLTPAQPTLTPQPVVPASSSAAAKEKSKKKAPAPKPSPSPKPKPHVKASALVPDRSSKSRRESKQGVAHGKAVASPAKRSKTADAAAPRASEGKQRKAARDRGSTRGSTSASAGSTPKAPRHAHARSVFAELNKKLKPMSPQMIVNEGARLLYEREQQPSLPGTGPPYCSDACKLGEAARYSEAGNYIACSLCDKWYHTDCSVGVFFANMPAFFCDKCDAQIPIDYEWLRIAMTKMKERKVKHESTRQVSLLEVFGPPVVSLLAPDARVAYLQLIKEPMGVYADFETIDKKLRGRKYTRWSPFLLDVARISINCRVFNRDNKEYTFYADALGIMVESLVEVSVPFFRRLLR</sequence>
<feature type="compositionally biased region" description="Low complexity" evidence="10">
    <location>
        <begin position="268"/>
        <end position="283"/>
    </location>
</feature>
<dbReference type="SUPFAM" id="SSF47370">
    <property type="entry name" value="Bromodomain"/>
    <property type="match status" value="1"/>
</dbReference>
<dbReference type="InterPro" id="IPR013083">
    <property type="entry name" value="Znf_RING/FYVE/PHD"/>
</dbReference>
<keyword evidence="6 9" id="KW-0103">Bromodomain</keyword>
<dbReference type="GO" id="GO:0046982">
    <property type="term" value="F:protein heterodimerization activity"/>
    <property type="evidence" value="ECO:0007669"/>
    <property type="project" value="InterPro"/>
</dbReference>
<dbReference type="Gene3D" id="3.30.40.10">
    <property type="entry name" value="Zinc/RING finger domain, C3HC4 (zinc finger)"/>
    <property type="match status" value="1"/>
</dbReference>
<feature type="compositionally biased region" description="Low complexity" evidence="10">
    <location>
        <begin position="558"/>
        <end position="567"/>
    </location>
</feature>
<accession>F2TZE0</accession>
<dbReference type="Proteomes" id="UP000007799">
    <property type="component" value="Unassembled WGS sequence"/>
</dbReference>
<evidence type="ECO:0000256" key="7">
    <source>
        <dbReference type="ARBA" id="ARBA00023163"/>
    </source>
</evidence>
<feature type="compositionally biased region" description="Pro residues" evidence="10">
    <location>
        <begin position="139"/>
        <end position="149"/>
    </location>
</feature>
<dbReference type="InParanoid" id="F2TZE0"/>
<dbReference type="EMBL" id="GL832957">
    <property type="protein sequence ID" value="EGD78964.1"/>
    <property type="molecule type" value="Genomic_DNA"/>
</dbReference>
<evidence type="ECO:0000256" key="9">
    <source>
        <dbReference type="PROSITE-ProRule" id="PRU00035"/>
    </source>
</evidence>
<feature type="compositionally biased region" description="Low complexity" evidence="10">
    <location>
        <begin position="627"/>
        <end position="651"/>
    </location>
</feature>
<evidence type="ECO:0000313" key="13">
    <source>
        <dbReference type="Proteomes" id="UP000007799"/>
    </source>
</evidence>
<dbReference type="CDD" id="cd00076">
    <property type="entry name" value="HFD_SF"/>
    <property type="match status" value="1"/>
</dbReference>
<feature type="compositionally biased region" description="Polar residues" evidence="10">
    <location>
        <begin position="355"/>
        <end position="368"/>
    </location>
</feature>
<dbReference type="SUPFAM" id="SSF47113">
    <property type="entry name" value="Histone-fold"/>
    <property type="match status" value="1"/>
</dbReference>
<dbReference type="PROSITE" id="PS50014">
    <property type="entry name" value="BROMODOMAIN_2"/>
    <property type="match status" value="1"/>
</dbReference>
<protein>
    <recommendedName>
        <fullName evidence="11">Bromo domain-containing protein</fullName>
    </recommendedName>
</protein>
<keyword evidence="3" id="KW-0863">Zinc-finger</keyword>